<evidence type="ECO:0000313" key="1">
    <source>
        <dbReference type="Proteomes" id="UP000887565"/>
    </source>
</evidence>
<dbReference type="AlphaFoldDB" id="A0A915KWD3"/>
<dbReference type="Proteomes" id="UP000887565">
    <property type="component" value="Unplaced"/>
</dbReference>
<dbReference type="WBParaSite" id="nRc.2.0.1.t42459-RA">
    <property type="protein sequence ID" value="nRc.2.0.1.t42459-RA"/>
    <property type="gene ID" value="nRc.2.0.1.g42459"/>
</dbReference>
<evidence type="ECO:0000313" key="2">
    <source>
        <dbReference type="WBParaSite" id="nRc.2.0.1.t42459-RA"/>
    </source>
</evidence>
<accession>A0A915KWD3</accession>
<sequence length="192" mass="21649">MELPMITYMYCNETKQTDFRIKSDILDADDESKVQSVQVDEEVMELESEEEVDSMLLEEKSCKQVNDEDALLYISITNPEVAESVMTASSVMQLQPQPQVVTQLQTEMLPPQGLPMHQVIQASTMDASQYLSSVENQAQSEEIPIAQDEQNMYGEAFISQYMDAESAKKKEEEQTAVTPIHTVVETPQELGD</sequence>
<name>A0A915KWD3_ROMCU</name>
<reference evidence="2" key="1">
    <citation type="submission" date="2022-11" db="UniProtKB">
        <authorList>
            <consortium name="WormBaseParasite"/>
        </authorList>
    </citation>
    <scope>IDENTIFICATION</scope>
</reference>
<protein>
    <submittedName>
        <fullName evidence="2">Uncharacterized protein</fullName>
    </submittedName>
</protein>
<proteinExistence type="predicted"/>
<keyword evidence="1" id="KW-1185">Reference proteome</keyword>
<organism evidence="1 2">
    <name type="scientific">Romanomermis culicivorax</name>
    <name type="common">Nematode worm</name>
    <dbReference type="NCBI Taxonomy" id="13658"/>
    <lineage>
        <taxon>Eukaryota</taxon>
        <taxon>Metazoa</taxon>
        <taxon>Ecdysozoa</taxon>
        <taxon>Nematoda</taxon>
        <taxon>Enoplea</taxon>
        <taxon>Dorylaimia</taxon>
        <taxon>Mermithida</taxon>
        <taxon>Mermithoidea</taxon>
        <taxon>Mermithidae</taxon>
        <taxon>Romanomermis</taxon>
    </lineage>
</organism>